<gene>
    <name evidence="1" type="ORF">N0H69_17285</name>
</gene>
<dbReference type="Proteomes" id="UP001057860">
    <property type="component" value="Chromosome"/>
</dbReference>
<evidence type="ECO:0000313" key="2">
    <source>
        <dbReference type="Proteomes" id="UP001057860"/>
    </source>
</evidence>
<name>A0ABY5UXC1_9GAMM</name>
<dbReference type="InterPro" id="IPR006315">
    <property type="entry name" value="OM_autotransptr_brl_dom"/>
</dbReference>
<accession>A0ABY5UXC1</accession>
<evidence type="ECO:0000313" key="1">
    <source>
        <dbReference type="EMBL" id="UWM47445.1"/>
    </source>
</evidence>
<reference evidence="1" key="1">
    <citation type="submission" date="2022-08" db="EMBL/GenBank/DDBJ databases">
        <authorList>
            <person name="Bogun A."/>
            <person name="Kislichkina A."/>
            <person name="Solomentsev V."/>
            <person name="Skryabin Y."/>
            <person name="Sizova A."/>
            <person name="Platonov M."/>
            <person name="Dentovskaya S."/>
        </authorList>
    </citation>
    <scope>NUCLEOTIDE SEQUENCE</scope>
    <source>
        <strain evidence="1">SCPM-O-B-7604</strain>
    </source>
</reference>
<keyword evidence="2" id="KW-1185">Reference proteome</keyword>
<proteinExistence type="predicted"/>
<dbReference type="NCBIfam" id="TIGR01414">
    <property type="entry name" value="autotrans_barl"/>
    <property type="match status" value="1"/>
</dbReference>
<organism evidence="1 2">
    <name type="scientific">Yersinia alsatica</name>
    <dbReference type="NCBI Taxonomy" id="2890317"/>
    <lineage>
        <taxon>Bacteria</taxon>
        <taxon>Pseudomonadati</taxon>
        <taxon>Pseudomonadota</taxon>
        <taxon>Gammaproteobacteria</taxon>
        <taxon>Enterobacterales</taxon>
        <taxon>Yersiniaceae</taxon>
        <taxon>Yersinia</taxon>
    </lineage>
</organism>
<sequence length="52" mass="5626">MDGVTVKHDGAANIMGLKLGVEGQINKHANLWENVVQQVGKVPPHRSVILII</sequence>
<dbReference type="EMBL" id="CP104006">
    <property type="protein sequence ID" value="UWM47445.1"/>
    <property type="molecule type" value="Genomic_DNA"/>
</dbReference>
<protein>
    <submittedName>
        <fullName evidence="1">Autotransporter outer membrane beta-barrel domain-containing protein</fullName>
    </submittedName>
</protein>